<dbReference type="EMBL" id="PFMC01000038">
    <property type="protein sequence ID" value="PIY95111.1"/>
    <property type="molecule type" value="Genomic_DNA"/>
</dbReference>
<dbReference type="Pfam" id="PF18895">
    <property type="entry name" value="T4SS_pilin"/>
    <property type="match status" value="1"/>
</dbReference>
<dbReference type="Proteomes" id="UP000228689">
    <property type="component" value="Unassembled WGS sequence"/>
</dbReference>
<dbReference type="InterPro" id="IPR043993">
    <property type="entry name" value="T4SS_pilin"/>
</dbReference>
<sequence>MVSVVEARSASGGINFVPQTTIPNSEFQVGSQIVIKEDTLGKYIKAVYQYGVGLVSILAVVMIMWGGFKYIFAAGSKDRVQGAKATMISATMGLILALGSYILLYTINPDLVVLRDLVVPEPEIKLSCPAIGDKGYVRTCADFNSLDAEDIKKFDEKKSKPEICVDFVIQVSCGLPQGLCYWGSNYLEFPYTNSNGRCRSVLERDCNESGNDDPKCWFYYNKEGDSQHPAAPVNKFYCETFWDYQCSLGTKGSDCSVTTECVSGLTCVSNKCGGGQGVSGESCTQISDCGGLSVN</sequence>
<accession>A0A2M7REZ8</accession>
<keyword evidence="1" id="KW-0812">Transmembrane</keyword>
<gene>
    <name evidence="2" type="ORF">COY67_01450</name>
</gene>
<keyword evidence="1" id="KW-1133">Transmembrane helix</keyword>
<evidence type="ECO:0000256" key="1">
    <source>
        <dbReference type="SAM" id="Phobius"/>
    </source>
</evidence>
<name>A0A2M7REZ8_9BACT</name>
<organism evidence="2 3">
    <name type="scientific">Candidatus Komeilibacteria bacterium CG_4_10_14_0_8_um_filter_37_78</name>
    <dbReference type="NCBI Taxonomy" id="1974471"/>
    <lineage>
        <taxon>Bacteria</taxon>
        <taxon>Candidatus Komeiliibacteriota</taxon>
    </lineage>
</organism>
<feature type="transmembrane region" description="Helical" evidence="1">
    <location>
        <begin position="47"/>
        <end position="73"/>
    </location>
</feature>
<keyword evidence="1" id="KW-0472">Membrane</keyword>
<proteinExistence type="predicted"/>
<evidence type="ECO:0000313" key="3">
    <source>
        <dbReference type="Proteomes" id="UP000228689"/>
    </source>
</evidence>
<protein>
    <submittedName>
        <fullName evidence="2">Uncharacterized protein</fullName>
    </submittedName>
</protein>
<reference evidence="3" key="1">
    <citation type="submission" date="2017-09" db="EMBL/GenBank/DDBJ databases">
        <title>Depth-based differentiation of microbial function through sediment-hosted aquifers and enrichment of novel symbionts in the deep terrestrial subsurface.</title>
        <authorList>
            <person name="Probst A.J."/>
            <person name="Ladd B."/>
            <person name="Jarett J.K."/>
            <person name="Geller-Mcgrath D.E."/>
            <person name="Sieber C.M.K."/>
            <person name="Emerson J.B."/>
            <person name="Anantharaman K."/>
            <person name="Thomas B.C."/>
            <person name="Malmstrom R."/>
            <person name="Stieglmeier M."/>
            <person name="Klingl A."/>
            <person name="Woyke T."/>
            <person name="Ryan C.M."/>
            <person name="Banfield J.F."/>
        </authorList>
    </citation>
    <scope>NUCLEOTIDE SEQUENCE [LARGE SCALE GENOMIC DNA]</scope>
</reference>
<evidence type="ECO:0000313" key="2">
    <source>
        <dbReference type="EMBL" id="PIY95111.1"/>
    </source>
</evidence>
<dbReference type="AlphaFoldDB" id="A0A2M7REZ8"/>
<feature type="transmembrane region" description="Helical" evidence="1">
    <location>
        <begin position="85"/>
        <end position="107"/>
    </location>
</feature>
<comment type="caution">
    <text evidence="2">The sequence shown here is derived from an EMBL/GenBank/DDBJ whole genome shotgun (WGS) entry which is preliminary data.</text>
</comment>